<dbReference type="AlphaFoldDB" id="Q0PIG3"/>
<dbReference type="InterPro" id="IPR036188">
    <property type="entry name" value="FAD/NAD-bd_sf"/>
</dbReference>
<organism evidence="7">
    <name type="scientific">Heliobacterium mobile</name>
    <name type="common">Heliobacillus mobilis</name>
    <dbReference type="NCBI Taxonomy" id="28064"/>
    <lineage>
        <taxon>Bacteria</taxon>
        <taxon>Bacillati</taxon>
        <taxon>Bacillota</taxon>
        <taxon>Clostridia</taxon>
        <taxon>Eubacteriales</taxon>
        <taxon>Heliobacteriaceae</taxon>
        <taxon>Heliobacterium</taxon>
    </lineage>
</organism>
<keyword evidence="5" id="KW-0560">Oxidoreductase</keyword>
<evidence type="ECO:0000256" key="3">
    <source>
        <dbReference type="ARBA" id="ARBA00022630"/>
    </source>
</evidence>
<evidence type="ECO:0000256" key="4">
    <source>
        <dbReference type="ARBA" id="ARBA00022827"/>
    </source>
</evidence>
<dbReference type="SUPFAM" id="SSF54373">
    <property type="entry name" value="FAD-linked reductases, C-terminal domain"/>
    <property type="match status" value="1"/>
</dbReference>
<comment type="similarity">
    <text evidence="2">Belongs to the ETF-QO/FixC family.</text>
</comment>
<evidence type="ECO:0000256" key="5">
    <source>
        <dbReference type="ARBA" id="ARBA00023002"/>
    </source>
</evidence>
<name>Q0PIG3_HELMO</name>
<sequence length="556" mass="62009">MLSNRVGHPTLIRLDKQASQSVLSFTSPPGFREPFSIWSACRTPTSSWPSTKTPMRPFFVSPPMASSVMLQPSCPLSRRNWEHACTAPLWAPNASYKNREESFMTVQEPTQQQLNQERWRDVPLEFEAIVVGAGPAGLAAAYTLAKGGVKTLLIERGDFPGSKNVMGGILYSYPTHQIIPDFWKEAPLERPIVEQRAWLLAEESVVSIGFKDPGFYEEPYNNFSVFRSRFDRWMANKVVEAGATLITETVVTDFLFDERADRRRVAGVVTNREQGEIRAQVVLICEGANSILTQRLGLQEDLSPGDLAVGVKEVIALPKGAIEDRFNVEKGQGATIELIGESTQGMFGMGWIYTNKDTLSIGVGVMINQLSRSGMNPNTVLEKMKQHPAVRPLLAGGETKEYLAKIIPEGGYHQVPKLYAHGVLICGDAAMLVNGVHREGSNLAMTSGKLAAETVIEAKKKGDFSSVTLKAYHDRLQDSFILKDLKKYENASALLQSNPHFFTLYPKLARYSARELFTVDNVPKKDKQKKIWHEVTSRRGIWNIAGDMYRLWRTLG</sequence>
<dbReference type="Gene3D" id="3.50.50.60">
    <property type="entry name" value="FAD/NAD(P)-binding domain"/>
    <property type="match status" value="1"/>
</dbReference>
<protein>
    <submittedName>
        <fullName evidence="7">Electron transfer flavoprotein dehydrogenase</fullName>
    </submittedName>
</protein>
<dbReference type="EMBL" id="DQ831225">
    <property type="protein sequence ID" value="ABH04854.1"/>
    <property type="molecule type" value="Genomic_DNA"/>
</dbReference>
<feature type="domain" description="FixC-like C-terminal" evidence="6">
    <location>
        <begin position="492"/>
        <end position="554"/>
    </location>
</feature>
<proteinExistence type="inferred from homology"/>
<dbReference type="SUPFAM" id="SSF51905">
    <property type="entry name" value="FAD/NAD(P)-binding domain"/>
    <property type="match status" value="1"/>
</dbReference>
<evidence type="ECO:0000313" key="7">
    <source>
        <dbReference type="EMBL" id="ABH04854.1"/>
    </source>
</evidence>
<dbReference type="GO" id="GO:0016491">
    <property type="term" value="F:oxidoreductase activity"/>
    <property type="evidence" value="ECO:0007669"/>
    <property type="project" value="UniProtKB-KW"/>
</dbReference>
<keyword evidence="4" id="KW-0274">FAD</keyword>
<evidence type="ECO:0000259" key="6">
    <source>
        <dbReference type="Pfam" id="PF26311"/>
    </source>
</evidence>
<dbReference type="Pfam" id="PF26311">
    <property type="entry name" value="ETF-QO_FixC_C"/>
    <property type="match status" value="1"/>
</dbReference>
<evidence type="ECO:0000256" key="1">
    <source>
        <dbReference type="ARBA" id="ARBA00001974"/>
    </source>
</evidence>
<dbReference type="PRINTS" id="PR00420">
    <property type="entry name" value="RNGMNOXGNASE"/>
</dbReference>
<dbReference type="InterPro" id="IPR059103">
    <property type="entry name" value="FixC-like_C"/>
</dbReference>
<dbReference type="PANTHER" id="PTHR43624">
    <property type="entry name" value="ELECTRON TRANSFER FLAVOPROTEIN-QUINONE OXIDOREDUCTASE YDIS-RELATED"/>
    <property type="match status" value="1"/>
</dbReference>
<keyword evidence="3" id="KW-0285">Flavoprotein</keyword>
<gene>
    <name evidence="7" type="primary">fixC</name>
</gene>
<dbReference type="Pfam" id="PF12831">
    <property type="entry name" value="FAD_oxidored"/>
    <property type="match status" value="1"/>
</dbReference>
<dbReference type="InterPro" id="IPR039651">
    <property type="entry name" value="FixC-like"/>
</dbReference>
<accession>Q0PIG3</accession>
<reference evidence="7" key="1">
    <citation type="journal article" date="2006" name="Proc. Natl. Acad. Sci. U.S.A.">
        <title>The cyanobacterial genome core and the origin of photosynthesis.</title>
        <authorList>
            <person name="Mulkidjanian A.Y."/>
            <person name="Koonin E.V."/>
            <person name="Makarova K.S."/>
            <person name="Mekhedov S.L."/>
            <person name="Sorokin A."/>
            <person name="Wolf Y.I."/>
            <person name="Dufresne A."/>
            <person name="Partensky F."/>
            <person name="Burd H."/>
            <person name="Kaznadzey D."/>
            <person name="Haselkorn R."/>
            <person name="Galperin M.Y."/>
        </authorList>
    </citation>
    <scope>NUCLEOTIDE SEQUENCE</scope>
</reference>
<comment type="cofactor">
    <cofactor evidence="1">
        <name>FAD</name>
        <dbReference type="ChEBI" id="CHEBI:57692"/>
    </cofactor>
</comment>
<dbReference type="PANTHER" id="PTHR43624:SF2">
    <property type="entry name" value="ELECTRON TRANSFER FLAVOPROTEIN-QUINONE OXIDOREDUCTASE YDIS-RELATED"/>
    <property type="match status" value="1"/>
</dbReference>
<evidence type="ECO:0000256" key="2">
    <source>
        <dbReference type="ARBA" id="ARBA00006796"/>
    </source>
</evidence>